<dbReference type="Pfam" id="PF04500">
    <property type="entry name" value="FLYWCH"/>
    <property type="match status" value="1"/>
</dbReference>
<dbReference type="PROSITE" id="PS50157">
    <property type="entry name" value="ZINC_FINGER_C2H2_2"/>
    <property type="match status" value="1"/>
</dbReference>
<dbReference type="InterPro" id="IPR013087">
    <property type="entry name" value="Znf_C2H2_type"/>
</dbReference>
<dbReference type="SMART" id="SM00355">
    <property type="entry name" value="ZnF_C2H2"/>
    <property type="match status" value="2"/>
</dbReference>
<feature type="domain" description="C2H2-type" evidence="11">
    <location>
        <begin position="185"/>
        <end position="212"/>
    </location>
</feature>
<dbReference type="AlphaFoldDB" id="A0A8J2L9Z1"/>
<sequence>MDTFKIGLIFLELVVLLGYGEQPAGGYFAVNRHGFPRLVLNGYTYCLHKSKLRRGSQYWRCTHRSYCKGRLIEKSVGDHDGTSNVNRARSSWSSSGSRNIIKGFSTFAGPKKVSRSGGSLTSSVTGVKQMLNRSNSSQSLGLVVDTTSFDKSVQEDVIVGLPSATVPKTELNPTGKVDPSSGGDHRCDICGQCFTMKTNLTAHKRRHMGDTACPFCGRTLSTVGNLKCHIMTVHNDAPVPHRRRYRPTGLFSKNNQIYHPIVNLTELEVEQIDLDNDTNSSL</sequence>
<evidence type="ECO:0000256" key="6">
    <source>
        <dbReference type="ARBA" id="ARBA00023015"/>
    </source>
</evidence>
<evidence type="ECO:0000256" key="3">
    <source>
        <dbReference type="ARBA" id="ARBA00022737"/>
    </source>
</evidence>
<evidence type="ECO:0000256" key="10">
    <source>
        <dbReference type="SAM" id="SignalP"/>
    </source>
</evidence>
<evidence type="ECO:0000256" key="8">
    <source>
        <dbReference type="ARBA" id="ARBA00023242"/>
    </source>
</evidence>
<name>A0A8J2L9Z1_9HEXA</name>
<keyword evidence="6" id="KW-0805">Transcription regulation</keyword>
<dbReference type="Pfam" id="PF00096">
    <property type="entry name" value="zf-C2H2"/>
    <property type="match status" value="1"/>
</dbReference>
<keyword evidence="2" id="KW-0479">Metal-binding</keyword>
<evidence type="ECO:0000256" key="1">
    <source>
        <dbReference type="ARBA" id="ARBA00004123"/>
    </source>
</evidence>
<dbReference type="GO" id="GO:0005634">
    <property type="term" value="C:nucleus"/>
    <property type="evidence" value="ECO:0007669"/>
    <property type="project" value="UniProtKB-SubCell"/>
</dbReference>
<dbReference type="PANTHER" id="PTHR23233:SF84">
    <property type="entry name" value="FI23031P1"/>
    <property type="match status" value="1"/>
</dbReference>
<keyword evidence="4 9" id="KW-0863">Zinc-finger</keyword>
<feature type="signal peptide" evidence="10">
    <location>
        <begin position="1"/>
        <end position="20"/>
    </location>
</feature>
<evidence type="ECO:0000259" key="11">
    <source>
        <dbReference type="PROSITE" id="PS50157"/>
    </source>
</evidence>
<dbReference type="PANTHER" id="PTHR23233">
    <property type="entry name" value="SAL-LIKE PROTEIN"/>
    <property type="match status" value="1"/>
</dbReference>
<proteinExistence type="predicted"/>
<dbReference type="InterPro" id="IPR007588">
    <property type="entry name" value="Znf_FLYWCH"/>
</dbReference>
<keyword evidence="3" id="KW-0677">Repeat</keyword>
<comment type="subcellular location">
    <subcellularLocation>
        <location evidence="1">Nucleus</location>
    </subcellularLocation>
</comment>
<dbReference type="GO" id="GO:0008270">
    <property type="term" value="F:zinc ion binding"/>
    <property type="evidence" value="ECO:0007669"/>
    <property type="project" value="UniProtKB-KW"/>
</dbReference>
<comment type="caution">
    <text evidence="12">The sequence shown here is derived from an EMBL/GenBank/DDBJ whole genome shotgun (WGS) entry which is preliminary data.</text>
</comment>
<keyword evidence="5" id="KW-0862">Zinc</keyword>
<evidence type="ECO:0000313" key="13">
    <source>
        <dbReference type="Proteomes" id="UP000708208"/>
    </source>
</evidence>
<evidence type="ECO:0000256" key="7">
    <source>
        <dbReference type="ARBA" id="ARBA00023163"/>
    </source>
</evidence>
<dbReference type="GO" id="GO:0000978">
    <property type="term" value="F:RNA polymerase II cis-regulatory region sequence-specific DNA binding"/>
    <property type="evidence" value="ECO:0007669"/>
    <property type="project" value="TreeGrafter"/>
</dbReference>
<dbReference type="Proteomes" id="UP000708208">
    <property type="component" value="Unassembled WGS sequence"/>
</dbReference>
<feature type="chain" id="PRO_5035275174" description="C2H2-type domain-containing protein" evidence="10">
    <location>
        <begin position="21"/>
        <end position="282"/>
    </location>
</feature>
<keyword evidence="13" id="KW-1185">Reference proteome</keyword>
<accession>A0A8J2L9Z1</accession>
<keyword evidence="8" id="KW-0539">Nucleus</keyword>
<dbReference type="PROSITE" id="PS00028">
    <property type="entry name" value="ZINC_FINGER_C2H2_1"/>
    <property type="match status" value="2"/>
</dbReference>
<organism evidence="12 13">
    <name type="scientific">Allacma fusca</name>
    <dbReference type="NCBI Taxonomy" id="39272"/>
    <lineage>
        <taxon>Eukaryota</taxon>
        <taxon>Metazoa</taxon>
        <taxon>Ecdysozoa</taxon>
        <taxon>Arthropoda</taxon>
        <taxon>Hexapoda</taxon>
        <taxon>Collembola</taxon>
        <taxon>Symphypleona</taxon>
        <taxon>Sminthuridae</taxon>
        <taxon>Allacma</taxon>
    </lineage>
</organism>
<evidence type="ECO:0000256" key="4">
    <source>
        <dbReference type="ARBA" id="ARBA00022771"/>
    </source>
</evidence>
<evidence type="ECO:0000313" key="12">
    <source>
        <dbReference type="EMBL" id="CAG7828108.1"/>
    </source>
</evidence>
<reference evidence="12" key="1">
    <citation type="submission" date="2021-06" db="EMBL/GenBank/DDBJ databases">
        <authorList>
            <person name="Hodson N. C."/>
            <person name="Mongue J. A."/>
            <person name="Jaron S. K."/>
        </authorList>
    </citation>
    <scope>NUCLEOTIDE SEQUENCE</scope>
</reference>
<evidence type="ECO:0000256" key="5">
    <source>
        <dbReference type="ARBA" id="ARBA00022833"/>
    </source>
</evidence>
<keyword evidence="7" id="KW-0804">Transcription</keyword>
<evidence type="ECO:0000256" key="9">
    <source>
        <dbReference type="PROSITE-ProRule" id="PRU00042"/>
    </source>
</evidence>
<dbReference type="GO" id="GO:0000981">
    <property type="term" value="F:DNA-binding transcription factor activity, RNA polymerase II-specific"/>
    <property type="evidence" value="ECO:0007669"/>
    <property type="project" value="TreeGrafter"/>
</dbReference>
<gene>
    <name evidence="12" type="ORF">AFUS01_LOCUS38057</name>
</gene>
<dbReference type="EMBL" id="CAJVCH010546168">
    <property type="protein sequence ID" value="CAG7828108.1"/>
    <property type="molecule type" value="Genomic_DNA"/>
</dbReference>
<dbReference type="InterPro" id="IPR051565">
    <property type="entry name" value="Sal_C2H2-zinc-finger"/>
</dbReference>
<dbReference type="OrthoDB" id="7852576at2759"/>
<keyword evidence="10" id="KW-0732">Signal</keyword>
<protein>
    <recommendedName>
        <fullName evidence="11">C2H2-type domain-containing protein</fullName>
    </recommendedName>
</protein>
<evidence type="ECO:0000256" key="2">
    <source>
        <dbReference type="ARBA" id="ARBA00022723"/>
    </source>
</evidence>